<dbReference type="CDD" id="cd02136">
    <property type="entry name" value="PnbA_NfnB-like"/>
    <property type="match status" value="1"/>
</dbReference>
<evidence type="ECO:0000259" key="4">
    <source>
        <dbReference type="Pfam" id="PF00881"/>
    </source>
</evidence>
<accession>A0A2V3U255</accession>
<keyword evidence="3" id="KW-0560">Oxidoreductase</keyword>
<dbReference type="InterPro" id="IPR050627">
    <property type="entry name" value="Nitroreductase/BluB"/>
</dbReference>
<evidence type="ECO:0000256" key="1">
    <source>
        <dbReference type="ARBA" id="ARBA00022630"/>
    </source>
</evidence>
<reference evidence="5 6" key="1">
    <citation type="submission" date="2018-05" db="EMBL/GenBank/DDBJ databases">
        <title>Genomic Encyclopedia of Type Strains, Phase IV (KMG-IV): sequencing the most valuable type-strain genomes for metagenomic binning, comparative biology and taxonomic classification.</title>
        <authorList>
            <person name="Goeker M."/>
        </authorList>
    </citation>
    <scope>NUCLEOTIDE SEQUENCE [LARGE SCALE GENOMIC DNA]</scope>
    <source>
        <strain evidence="5 6">DSM 6462</strain>
    </source>
</reference>
<keyword evidence="6" id="KW-1185">Reference proteome</keyword>
<keyword evidence="1" id="KW-0285">Flavoprotein</keyword>
<dbReference type="PANTHER" id="PTHR23026">
    <property type="entry name" value="NADPH NITROREDUCTASE"/>
    <property type="match status" value="1"/>
</dbReference>
<dbReference type="Gene3D" id="3.40.109.10">
    <property type="entry name" value="NADH Oxidase"/>
    <property type="match status" value="1"/>
</dbReference>
<evidence type="ECO:0000256" key="2">
    <source>
        <dbReference type="ARBA" id="ARBA00022643"/>
    </source>
</evidence>
<evidence type="ECO:0000313" key="5">
    <source>
        <dbReference type="EMBL" id="PXW50929.1"/>
    </source>
</evidence>
<dbReference type="SUPFAM" id="SSF55469">
    <property type="entry name" value="FMN-dependent nitroreductase-like"/>
    <property type="match status" value="1"/>
</dbReference>
<evidence type="ECO:0000256" key="3">
    <source>
        <dbReference type="ARBA" id="ARBA00023002"/>
    </source>
</evidence>
<dbReference type="Proteomes" id="UP000248021">
    <property type="component" value="Unassembled WGS sequence"/>
</dbReference>
<dbReference type="GO" id="GO:0016491">
    <property type="term" value="F:oxidoreductase activity"/>
    <property type="evidence" value="ECO:0007669"/>
    <property type="project" value="UniProtKB-KW"/>
</dbReference>
<sequence length="244" mass="27099">MSRLNSIAETDDRQLTMARMDVAKVEALLRSRFSCRSFLSSPVPKEVIRDILRTASRTASWCNCQPWDVIVTRGDATEAFRNALYAHAATAAETTPDIPFPSRYVGRYDERRRVVGAKLYDSMAIAREDKEARNRQRLENFRFFGAPHVCIISTDKALGPYGAIDCGGFVAMFLLAAEAAGVAAIPQAAIASYSGFVRDYFQISADRDILCGISFGYANRTSPINEFRSDRAGVDDFTTWYGDA</sequence>
<name>A0A2V3U255_9HYPH</name>
<proteinExistence type="predicted"/>
<keyword evidence="2" id="KW-0288">FMN</keyword>
<dbReference type="InterPro" id="IPR000415">
    <property type="entry name" value="Nitroreductase-like"/>
</dbReference>
<dbReference type="RefSeq" id="WP_245450287.1">
    <property type="nucleotide sequence ID" value="NZ_JAHBRY010000004.1"/>
</dbReference>
<comment type="caution">
    <text evidence="5">The sequence shown here is derived from an EMBL/GenBank/DDBJ whole genome shotgun (WGS) entry which is preliminary data.</text>
</comment>
<evidence type="ECO:0000313" key="6">
    <source>
        <dbReference type="Proteomes" id="UP000248021"/>
    </source>
</evidence>
<organism evidence="5 6">
    <name type="scientific">Chelatococcus asaccharovorans</name>
    <dbReference type="NCBI Taxonomy" id="28210"/>
    <lineage>
        <taxon>Bacteria</taxon>
        <taxon>Pseudomonadati</taxon>
        <taxon>Pseudomonadota</taxon>
        <taxon>Alphaproteobacteria</taxon>
        <taxon>Hyphomicrobiales</taxon>
        <taxon>Chelatococcaceae</taxon>
        <taxon>Chelatococcus</taxon>
    </lineage>
</organism>
<dbReference type="AlphaFoldDB" id="A0A2V3U255"/>
<protein>
    <submittedName>
        <fullName evidence="5">Nitroreductase</fullName>
    </submittedName>
</protein>
<dbReference type="InterPro" id="IPR029479">
    <property type="entry name" value="Nitroreductase"/>
</dbReference>
<gene>
    <name evidence="5" type="ORF">C7450_12240</name>
</gene>
<feature type="domain" description="Nitroreductase" evidence="4">
    <location>
        <begin position="29"/>
        <end position="217"/>
    </location>
</feature>
<dbReference type="EMBL" id="QJJK01000022">
    <property type="protein sequence ID" value="PXW50929.1"/>
    <property type="molecule type" value="Genomic_DNA"/>
</dbReference>
<dbReference type="PANTHER" id="PTHR23026:SF90">
    <property type="entry name" value="IODOTYROSINE DEIODINASE 1"/>
    <property type="match status" value="1"/>
</dbReference>
<dbReference type="Pfam" id="PF00881">
    <property type="entry name" value="Nitroreductase"/>
    <property type="match status" value="1"/>
</dbReference>